<dbReference type="InterPro" id="IPR004314">
    <property type="entry name" value="Neprosin"/>
</dbReference>
<dbReference type="OrthoDB" id="635613at2759"/>
<protein>
    <recommendedName>
        <fullName evidence="1">Neprosin PEP catalytic domain-containing protein</fullName>
    </recommendedName>
</protein>
<comment type="caution">
    <text evidence="2">The sequence shown here is derived from an EMBL/GenBank/DDBJ whole genome shotgun (WGS) entry which is preliminary data.</text>
</comment>
<gene>
    <name evidence="2" type="ORF">Taro_037587</name>
</gene>
<dbReference type="Pfam" id="PF03080">
    <property type="entry name" value="Neprosin"/>
    <property type="match status" value="1"/>
</dbReference>
<feature type="non-terminal residue" evidence="2">
    <location>
        <position position="232"/>
    </location>
</feature>
<dbReference type="Proteomes" id="UP000652761">
    <property type="component" value="Unassembled WGS sequence"/>
</dbReference>
<dbReference type="AlphaFoldDB" id="A0A843WGP4"/>
<evidence type="ECO:0000259" key="1">
    <source>
        <dbReference type="PROSITE" id="PS52045"/>
    </source>
</evidence>
<organism evidence="2 3">
    <name type="scientific">Colocasia esculenta</name>
    <name type="common">Wild taro</name>
    <name type="synonym">Arum esculentum</name>
    <dbReference type="NCBI Taxonomy" id="4460"/>
    <lineage>
        <taxon>Eukaryota</taxon>
        <taxon>Viridiplantae</taxon>
        <taxon>Streptophyta</taxon>
        <taxon>Embryophyta</taxon>
        <taxon>Tracheophyta</taxon>
        <taxon>Spermatophyta</taxon>
        <taxon>Magnoliopsida</taxon>
        <taxon>Liliopsida</taxon>
        <taxon>Araceae</taxon>
        <taxon>Aroideae</taxon>
        <taxon>Colocasieae</taxon>
        <taxon>Colocasia</taxon>
    </lineage>
</organism>
<name>A0A843WGP4_COLES</name>
<evidence type="ECO:0000313" key="2">
    <source>
        <dbReference type="EMBL" id="MQM04781.1"/>
    </source>
</evidence>
<reference evidence="2" key="1">
    <citation type="submission" date="2017-07" db="EMBL/GenBank/DDBJ databases">
        <title>Taro Niue Genome Assembly and Annotation.</title>
        <authorList>
            <person name="Atibalentja N."/>
            <person name="Keating K."/>
            <person name="Fields C.J."/>
        </authorList>
    </citation>
    <scope>NUCLEOTIDE SEQUENCE</scope>
    <source>
        <strain evidence="2">Niue_2</strain>
        <tissue evidence="2">Leaf</tissue>
    </source>
</reference>
<feature type="domain" description="Neprosin PEP catalytic" evidence="1">
    <location>
        <begin position="1"/>
        <end position="232"/>
    </location>
</feature>
<sequence length="232" mass="25487">AADVFIKRAKYNGGRATISVWNPKVEAAEELSASLIGITMNDKNIHLHAGWLTNGFDPLCYNLQCPGFVQTNTHTILDSYLEPVSDYGGAQYAIDVAISKDKNTGNWWVYLQGSAMGYWPKDLSPGLADSAQLVSFSGEIYNSNPGGHHTSTEMGSGHFSSEGFRKASFFRNVEVYDDSFQYVSPGAAGDITVDYEHPRCYDAHTVGRKEKLGNWGYYFFYGGPGKSADKCS</sequence>
<accession>A0A843WGP4</accession>
<proteinExistence type="predicted"/>
<dbReference type="PROSITE" id="PS52045">
    <property type="entry name" value="NEPROSIN_PEP_CD"/>
    <property type="match status" value="1"/>
</dbReference>
<evidence type="ECO:0000313" key="3">
    <source>
        <dbReference type="Proteomes" id="UP000652761"/>
    </source>
</evidence>
<dbReference type="InterPro" id="IPR053168">
    <property type="entry name" value="Glutamic_endopeptidase"/>
</dbReference>
<dbReference type="EMBL" id="NMUH01003282">
    <property type="protein sequence ID" value="MQM04781.1"/>
    <property type="molecule type" value="Genomic_DNA"/>
</dbReference>
<keyword evidence="3" id="KW-1185">Reference proteome</keyword>
<dbReference type="PANTHER" id="PTHR31589">
    <property type="entry name" value="PROTEIN, PUTATIVE (DUF239)-RELATED-RELATED"/>
    <property type="match status" value="1"/>
</dbReference>
<dbReference type="PANTHER" id="PTHR31589:SF57">
    <property type="entry name" value="OS06G0474500 PROTEIN"/>
    <property type="match status" value="1"/>
</dbReference>